<evidence type="ECO:0000313" key="4">
    <source>
        <dbReference type="WBParaSite" id="Hba_18010"/>
    </source>
</evidence>
<sequence>MIFHWFLTMMGCNRRKSSSNILTEAEVTAIKEVWSKAKKREVGQKILRALIDHKPQFKDYFGIHVSENNLEELYACKEFQVQAHRVQNFLDTAVSTLGFCPISNVHAMAHRIGQIHFYRGVNFGADNWLAFKKVTVDQVTAELSQREIGSTHGEKQWSRKGVPLKPSLFHKKEKRHCINQEVRSRKLYCWLNNYTLSEVWNSELSAIIRPTEIPYRSRGLSDFTFVTIKSMSQRRRYSEEGFLDEARRNCTEEDPLD</sequence>
<keyword evidence="1" id="KW-0561">Oxygen transport</keyword>
<dbReference type="InterPro" id="IPR009050">
    <property type="entry name" value="Globin-like_sf"/>
</dbReference>
<comment type="similarity">
    <text evidence="1">Belongs to the globin family.</text>
</comment>
<dbReference type="SUPFAM" id="SSF46458">
    <property type="entry name" value="Globin-like"/>
    <property type="match status" value="1"/>
</dbReference>
<keyword evidence="1" id="KW-0813">Transport</keyword>
<dbReference type="GO" id="GO:0019825">
    <property type="term" value="F:oxygen binding"/>
    <property type="evidence" value="ECO:0007669"/>
    <property type="project" value="InterPro"/>
</dbReference>
<dbReference type="InterPro" id="IPR044399">
    <property type="entry name" value="Mb-like_M"/>
</dbReference>
<dbReference type="InterPro" id="IPR000971">
    <property type="entry name" value="Globin"/>
</dbReference>
<dbReference type="PROSITE" id="PS01033">
    <property type="entry name" value="GLOBIN"/>
    <property type="match status" value="1"/>
</dbReference>
<evidence type="ECO:0000259" key="2">
    <source>
        <dbReference type="PROSITE" id="PS01033"/>
    </source>
</evidence>
<dbReference type="InterPro" id="IPR012292">
    <property type="entry name" value="Globin/Proto"/>
</dbReference>
<dbReference type="Proteomes" id="UP000095283">
    <property type="component" value="Unplaced"/>
</dbReference>
<dbReference type="GO" id="GO:0020037">
    <property type="term" value="F:heme binding"/>
    <property type="evidence" value="ECO:0007669"/>
    <property type="project" value="InterPro"/>
</dbReference>
<keyword evidence="1" id="KW-0349">Heme</keyword>
<evidence type="ECO:0000313" key="3">
    <source>
        <dbReference type="Proteomes" id="UP000095283"/>
    </source>
</evidence>
<accession>A0A1I7XJW7</accession>
<proteinExistence type="inferred from homology"/>
<keyword evidence="3" id="KW-1185">Reference proteome</keyword>
<dbReference type="WBParaSite" id="Hba_18010">
    <property type="protein sequence ID" value="Hba_18010"/>
    <property type="gene ID" value="Hba_18010"/>
</dbReference>
<keyword evidence="1" id="KW-0408">Iron</keyword>
<dbReference type="CDD" id="cd01040">
    <property type="entry name" value="Mb-like"/>
    <property type="match status" value="1"/>
</dbReference>
<name>A0A1I7XJW7_HETBA</name>
<dbReference type="Gene3D" id="1.10.490.10">
    <property type="entry name" value="Globins"/>
    <property type="match status" value="1"/>
</dbReference>
<protein>
    <submittedName>
        <fullName evidence="4">GLOBIN domain-containing protein</fullName>
    </submittedName>
</protein>
<keyword evidence="1" id="KW-0479">Metal-binding</keyword>
<dbReference type="Pfam" id="PF00042">
    <property type="entry name" value="Globin"/>
    <property type="match status" value="1"/>
</dbReference>
<feature type="domain" description="Globin" evidence="2">
    <location>
        <begin position="21"/>
        <end position="146"/>
    </location>
</feature>
<dbReference type="AlphaFoldDB" id="A0A1I7XJW7"/>
<dbReference type="GO" id="GO:0005344">
    <property type="term" value="F:oxygen carrier activity"/>
    <property type="evidence" value="ECO:0007669"/>
    <property type="project" value="UniProtKB-KW"/>
</dbReference>
<organism evidence="3 4">
    <name type="scientific">Heterorhabditis bacteriophora</name>
    <name type="common">Entomopathogenic nematode worm</name>
    <dbReference type="NCBI Taxonomy" id="37862"/>
    <lineage>
        <taxon>Eukaryota</taxon>
        <taxon>Metazoa</taxon>
        <taxon>Ecdysozoa</taxon>
        <taxon>Nematoda</taxon>
        <taxon>Chromadorea</taxon>
        <taxon>Rhabditida</taxon>
        <taxon>Rhabditina</taxon>
        <taxon>Rhabditomorpha</taxon>
        <taxon>Strongyloidea</taxon>
        <taxon>Heterorhabditidae</taxon>
        <taxon>Heterorhabditis</taxon>
    </lineage>
</organism>
<evidence type="ECO:0000256" key="1">
    <source>
        <dbReference type="RuleBase" id="RU000356"/>
    </source>
</evidence>
<reference evidence="4" key="1">
    <citation type="submission" date="2016-11" db="UniProtKB">
        <authorList>
            <consortium name="WormBaseParasite"/>
        </authorList>
    </citation>
    <scope>IDENTIFICATION</scope>
</reference>